<dbReference type="Gene3D" id="3.10.620.30">
    <property type="match status" value="1"/>
</dbReference>
<name>A0A5M8Q9A2_9BACT</name>
<sequence>MSNFVNTMHILGRFPELSDNQPLLNWLGTYGGDVWHETPVSDEGYITVIVQSKSKLNIFAALLQRDISRIDEGIIDNKLVRTDDFDLTIHGAQAVPSGMAALIVGAETGASSTNIHAIRPIVDLRVDKPQISWEVEVMSNTTLKTFNINSQQVLTKVNEVKLKKSERIEIAKEKTKPTSDWLEENECHHVTTWSSLARQMAGTASTTADRAFAIWVSVRQRMVYDGNITNISEFTCSDNLTINQNGWRGICDEWAVVQITLLRALGIPATLKFLIWNNGDVGHACLEWNDNGNWRHMDALWNAFDDRAIYRKNGALNVTVMDGTSPRDSRYGGLAWGVLDVPGDQRFYPYGDFIINPTYPGNQRPGYSY</sequence>
<evidence type="ECO:0000313" key="5">
    <source>
        <dbReference type="Proteomes" id="UP001570846"/>
    </source>
</evidence>
<dbReference type="Proteomes" id="UP000323866">
    <property type="component" value="Unassembled WGS sequence"/>
</dbReference>
<dbReference type="InterPro" id="IPR002931">
    <property type="entry name" value="Transglutaminase-like"/>
</dbReference>
<dbReference type="Pfam" id="PF01841">
    <property type="entry name" value="Transglut_core"/>
    <property type="match status" value="1"/>
</dbReference>
<evidence type="ECO:0000313" key="4">
    <source>
        <dbReference type="Proteomes" id="UP000323866"/>
    </source>
</evidence>
<reference evidence="2 4" key="2">
    <citation type="submission" date="2019-09" db="EMBL/GenBank/DDBJ databases">
        <title>A bacterium isolated from glacier soil.</title>
        <authorList>
            <person name="Liu Q."/>
        </authorList>
    </citation>
    <scope>NUCLEOTIDE SEQUENCE [LARGE SCALE GENOMIC DNA]</scope>
    <source>
        <strain evidence="2 4">MDT1-10-3</strain>
    </source>
</reference>
<comment type="caution">
    <text evidence="2">The sequence shown here is derived from an EMBL/GenBank/DDBJ whole genome shotgun (WGS) entry which is preliminary data.</text>
</comment>
<proteinExistence type="predicted"/>
<dbReference type="InterPro" id="IPR038765">
    <property type="entry name" value="Papain-like_cys_pep_sf"/>
</dbReference>
<reference evidence="2 4" key="1">
    <citation type="submission" date="2019-07" db="EMBL/GenBank/DDBJ databases">
        <authorList>
            <person name="Qu J.-H."/>
        </authorList>
    </citation>
    <scope>NUCLEOTIDE SEQUENCE [LARGE SCALE GENOMIC DNA]</scope>
    <source>
        <strain evidence="2 4">MDT1-10-3</strain>
    </source>
</reference>
<dbReference type="SUPFAM" id="SSF54001">
    <property type="entry name" value="Cysteine proteinases"/>
    <property type="match status" value="1"/>
</dbReference>
<accession>A0A5M8Q9A2</accession>
<dbReference type="EMBL" id="VKKZ01000022">
    <property type="protein sequence ID" value="KAA6432505.1"/>
    <property type="molecule type" value="Genomic_DNA"/>
</dbReference>
<dbReference type="AlphaFoldDB" id="A0A5M8Q9A2"/>
<dbReference type="EMBL" id="JBGOGF010000004">
    <property type="protein sequence ID" value="MFA1771343.1"/>
    <property type="molecule type" value="Genomic_DNA"/>
</dbReference>
<reference evidence="3 5" key="3">
    <citation type="submission" date="2024-08" db="EMBL/GenBank/DDBJ databases">
        <authorList>
            <person name="Wei W."/>
        </authorList>
    </citation>
    <scope>NUCLEOTIDE SEQUENCE [LARGE SCALE GENOMIC DNA]</scope>
    <source>
        <strain evidence="3 5">XU2</strain>
    </source>
</reference>
<gene>
    <name evidence="3" type="ORF">ACD591_08580</name>
    <name evidence="2" type="ORF">FOE74_15525</name>
</gene>
<evidence type="ECO:0000313" key="3">
    <source>
        <dbReference type="EMBL" id="MFA1771343.1"/>
    </source>
</evidence>
<dbReference type="Proteomes" id="UP001570846">
    <property type="component" value="Unassembled WGS sequence"/>
</dbReference>
<keyword evidence="5" id="KW-1185">Reference proteome</keyword>
<dbReference type="OrthoDB" id="148799at2"/>
<protein>
    <submittedName>
        <fullName evidence="2">Transglutaminase domain-containing protein</fullName>
    </submittedName>
    <submittedName>
        <fullName evidence="3">Transglutaminase-like domain-containing protein</fullName>
    </submittedName>
</protein>
<organism evidence="2 4">
    <name type="scientific">Rufibacter glacialis</name>
    <dbReference type="NCBI Taxonomy" id="1259555"/>
    <lineage>
        <taxon>Bacteria</taxon>
        <taxon>Pseudomonadati</taxon>
        <taxon>Bacteroidota</taxon>
        <taxon>Cytophagia</taxon>
        <taxon>Cytophagales</taxon>
        <taxon>Hymenobacteraceae</taxon>
        <taxon>Rufibacter</taxon>
    </lineage>
</organism>
<dbReference type="RefSeq" id="WP_149099537.1">
    <property type="nucleotide sequence ID" value="NZ_BMMG01000005.1"/>
</dbReference>
<evidence type="ECO:0000313" key="2">
    <source>
        <dbReference type="EMBL" id="KAA6432505.1"/>
    </source>
</evidence>
<feature type="domain" description="Transglutaminase-like" evidence="1">
    <location>
        <begin position="195"/>
        <end position="299"/>
    </location>
</feature>
<evidence type="ECO:0000259" key="1">
    <source>
        <dbReference type="Pfam" id="PF01841"/>
    </source>
</evidence>